<keyword evidence="2" id="KW-1185">Reference proteome</keyword>
<protein>
    <submittedName>
        <fullName evidence="1">Uncharacterized protein</fullName>
    </submittedName>
</protein>
<sequence>MRMIEPLNVIFSIVVTDNGAKTSGPWHRASVALHQVKEEHREAFLNGMSVPHGARWIKRED</sequence>
<proteinExistence type="predicted"/>
<comment type="caution">
    <text evidence="1">The sequence shown here is derived from an EMBL/GenBank/DDBJ whole genome shotgun (WGS) entry which is preliminary data.</text>
</comment>
<organism evidence="1 2">
    <name type="scientific">Litchfieldella qijiaojingensis</name>
    <dbReference type="NCBI Taxonomy" id="980347"/>
    <lineage>
        <taxon>Bacteria</taxon>
        <taxon>Pseudomonadati</taxon>
        <taxon>Pseudomonadota</taxon>
        <taxon>Gammaproteobacteria</taxon>
        <taxon>Oceanospirillales</taxon>
        <taxon>Halomonadaceae</taxon>
        <taxon>Litchfieldella</taxon>
    </lineage>
</organism>
<evidence type="ECO:0000313" key="2">
    <source>
        <dbReference type="Proteomes" id="UP000653056"/>
    </source>
</evidence>
<accession>A0ABQ2YPN8</accession>
<gene>
    <name evidence="1" type="ORF">GCM10007160_18450</name>
</gene>
<dbReference type="Proteomes" id="UP000653056">
    <property type="component" value="Unassembled WGS sequence"/>
</dbReference>
<name>A0ABQ2YPN8_9GAMM</name>
<dbReference type="EMBL" id="BMXS01000007">
    <property type="protein sequence ID" value="GGX91264.1"/>
    <property type="molecule type" value="Genomic_DNA"/>
</dbReference>
<evidence type="ECO:0000313" key="1">
    <source>
        <dbReference type="EMBL" id="GGX91264.1"/>
    </source>
</evidence>
<reference evidence="2" key="1">
    <citation type="journal article" date="2019" name="Int. J. Syst. Evol. Microbiol.">
        <title>The Global Catalogue of Microorganisms (GCM) 10K type strain sequencing project: providing services to taxonomists for standard genome sequencing and annotation.</title>
        <authorList>
            <consortium name="The Broad Institute Genomics Platform"/>
            <consortium name="The Broad Institute Genome Sequencing Center for Infectious Disease"/>
            <person name="Wu L."/>
            <person name="Ma J."/>
        </authorList>
    </citation>
    <scope>NUCLEOTIDE SEQUENCE [LARGE SCALE GENOMIC DNA]</scope>
    <source>
        <strain evidence="2">KCTC 22228</strain>
    </source>
</reference>